<gene>
    <name evidence="1" type="ORF">NCTC12929_00421</name>
</gene>
<evidence type="ECO:0008006" key="3">
    <source>
        <dbReference type="Google" id="ProtNLM"/>
    </source>
</evidence>
<comment type="caution">
    <text evidence="1">The sequence shown here is derived from an EMBL/GenBank/DDBJ whole genome shotgun (WGS) entry which is preliminary data.</text>
</comment>
<proteinExistence type="predicted"/>
<dbReference type="EMBL" id="UYIV01000001">
    <property type="protein sequence ID" value="VDH03053.1"/>
    <property type="molecule type" value="Genomic_DNA"/>
</dbReference>
<name>A0A7Z8YM92_9FLAO</name>
<reference evidence="1 2" key="1">
    <citation type="submission" date="2018-11" db="EMBL/GenBank/DDBJ databases">
        <authorList>
            <consortium name="Pathogen Informatics"/>
        </authorList>
    </citation>
    <scope>NUCLEOTIDE SEQUENCE [LARGE SCALE GENOMIC DNA]</scope>
    <source>
        <strain evidence="1 2">NCTC12929</strain>
    </source>
</reference>
<evidence type="ECO:0000313" key="2">
    <source>
        <dbReference type="Proteomes" id="UP000270205"/>
    </source>
</evidence>
<protein>
    <recommendedName>
        <fullName evidence="3">Zinc-finger domain-containing protein</fullName>
    </recommendedName>
</protein>
<sequence>MINRWIHFWILPCSEISMLIEKKNANQITFLEKIRLKAHVNICKMCRAYQKKVTLIDQLLSKHTNDEKKEGFENFEIQDFKQRMKEKMKK</sequence>
<organism evidence="1 2">
    <name type="scientific">Bergeyella zoohelcum</name>
    <dbReference type="NCBI Taxonomy" id="1015"/>
    <lineage>
        <taxon>Bacteria</taxon>
        <taxon>Pseudomonadati</taxon>
        <taxon>Bacteroidota</taxon>
        <taxon>Flavobacteriia</taxon>
        <taxon>Flavobacteriales</taxon>
        <taxon>Weeksellaceae</taxon>
        <taxon>Bergeyella</taxon>
    </lineage>
</organism>
<dbReference type="Proteomes" id="UP000270205">
    <property type="component" value="Unassembled WGS sequence"/>
</dbReference>
<dbReference type="AlphaFoldDB" id="A0A7Z8YM92"/>
<accession>A0A7Z8YM92</accession>
<dbReference type="RefSeq" id="WP_125150618.1">
    <property type="nucleotide sequence ID" value="NZ_UYIV01000001.1"/>
</dbReference>
<evidence type="ECO:0000313" key="1">
    <source>
        <dbReference type="EMBL" id="VDH03053.1"/>
    </source>
</evidence>